<organism evidence="1 2">
    <name type="scientific">Plasmodium falciparum (isolate Dd2)</name>
    <dbReference type="NCBI Taxonomy" id="57267"/>
    <lineage>
        <taxon>Eukaryota</taxon>
        <taxon>Sar</taxon>
        <taxon>Alveolata</taxon>
        <taxon>Apicomplexa</taxon>
        <taxon>Aconoidasida</taxon>
        <taxon>Haemosporida</taxon>
        <taxon>Plasmodiidae</taxon>
        <taxon>Plasmodium</taxon>
        <taxon>Plasmodium (Laverania)</taxon>
    </lineage>
</organism>
<name>A0A0L7LZM3_PLAF4</name>
<sequence length="77" mass="9291">MSITPVIRRRQTFFFMIKKGGMDERWLCKVSTGIIGGIIESKEENRKDFRKGVFTYEEWSKKKQDFLTKICYFKKKK</sequence>
<protein>
    <submittedName>
        <fullName evidence="1">Uncharacterized protein</fullName>
    </submittedName>
</protein>
<dbReference type="KEGG" id="pfd:PFDG_01425"/>
<accession>A0A0L7LZM3</accession>
<evidence type="ECO:0000313" key="2">
    <source>
        <dbReference type="Proteomes" id="UP000054282"/>
    </source>
</evidence>
<proteinExistence type="predicted"/>
<dbReference type="EMBL" id="DS016221">
    <property type="protein sequence ID" value="KOB86027.1"/>
    <property type="molecule type" value="Genomic_DNA"/>
</dbReference>
<dbReference type="Proteomes" id="UP000054282">
    <property type="component" value="Unassembled WGS sequence"/>
</dbReference>
<evidence type="ECO:0000313" key="1">
    <source>
        <dbReference type="EMBL" id="KOB86027.1"/>
    </source>
</evidence>
<reference evidence="2" key="2">
    <citation type="submission" date="2006-09" db="EMBL/GenBank/DDBJ databases">
        <title>The genome sequence of Plasmodium falciparum Dd2.</title>
        <authorList>
            <consortium name="The Broad Institute Genome Sequencing Platform"/>
            <person name="Birren B."/>
            <person name="Lander E."/>
            <person name="Galagan J."/>
            <person name="Nusbaum C."/>
            <person name="Devon K."/>
            <person name="Henn M."/>
            <person name="Jaffe D."/>
            <person name="Butler J."/>
            <person name="Alvarez P."/>
            <person name="Gnerre S."/>
            <person name="Grabherr M."/>
            <person name="Kleber M."/>
            <person name="Mauceli E."/>
            <person name="Brockman W."/>
            <person name="MacCallum I.A."/>
            <person name="Rounsley S."/>
            <person name="Young S."/>
            <person name="LaButti K."/>
            <person name="Pushparaj V."/>
            <person name="DeCaprio D."/>
            <person name="Crawford M."/>
            <person name="Koehrsen M."/>
            <person name="Engels R."/>
            <person name="Montgomery P."/>
            <person name="Pearson M."/>
            <person name="Howarth C."/>
            <person name="Larson L."/>
            <person name="Luoma S."/>
            <person name="White J."/>
            <person name="Kodira C."/>
            <person name="Zeng Q."/>
            <person name="O'Leary S."/>
            <person name="Yandava C."/>
            <person name="Alvarado L."/>
            <person name="Wirth D."/>
            <person name="Volkman S."/>
            <person name="Hartl D."/>
        </authorList>
    </citation>
    <scope>NUCLEOTIDE SEQUENCE [LARGE SCALE GENOMIC DNA]</scope>
</reference>
<gene>
    <name evidence="1" type="ORF">PFDG_01425</name>
</gene>
<reference evidence="2" key="1">
    <citation type="submission" date="2006-09" db="EMBL/GenBank/DDBJ databases">
        <title>Annotation of Plasmodium falciparum Dd2.</title>
        <authorList>
            <consortium name="The Broad Institute Genome Sequencing Platform"/>
            <person name="Volkman S.K."/>
            <person name="Neafsey D.E."/>
            <person name="Dash A.P."/>
            <person name="Chitnis C.E."/>
            <person name="Hartl D.L."/>
            <person name="Young S.K."/>
            <person name="Zeng Q."/>
            <person name="Koehrsen M."/>
            <person name="Alvarado L."/>
            <person name="Berlin A."/>
            <person name="Borenstein D."/>
            <person name="Chapman S.B."/>
            <person name="Chen Z."/>
            <person name="Engels R."/>
            <person name="Freedman E."/>
            <person name="Gellesch M."/>
            <person name="Goldberg J."/>
            <person name="Griggs A."/>
            <person name="Gujja S."/>
            <person name="Heilman E.R."/>
            <person name="Heiman D.I."/>
            <person name="Howarth C."/>
            <person name="Jen D."/>
            <person name="Larson L."/>
            <person name="Mehta T."/>
            <person name="Neiman D."/>
            <person name="Park D."/>
            <person name="Pearson M."/>
            <person name="Roberts A."/>
            <person name="Saif S."/>
            <person name="Shea T."/>
            <person name="Shenoy N."/>
            <person name="Sisk P."/>
            <person name="Stolte C."/>
            <person name="Sykes S."/>
            <person name="Walk T."/>
            <person name="White J."/>
            <person name="Yandava C."/>
            <person name="Haas B."/>
            <person name="Henn M.R."/>
            <person name="Nusbaum C."/>
            <person name="Birren B."/>
        </authorList>
    </citation>
    <scope>NUCLEOTIDE SEQUENCE [LARGE SCALE GENOMIC DNA]</scope>
</reference>
<dbReference type="AlphaFoldDB" id="A0A0L7LZM3"/>